<name>A0A0J7YPJ4_BETVV</name>
<reference evidence="1 2" key="1">
    <citation type="journal article" date="2014" name="Nature">
        <title>The genome of the recently domesticated crop plant sugar beet (Beta vulgaris).</title>
        <authorList>
            <person name="Dohm J.C."/>
            <person name="Minoche A.E."/>
            <person name="Holtgrawe D."/>
            <person name="Capella-Gutierrez S."/>
            <person name="Zakrzewski F."/>
            <person name="Tafer H."/>
            <person name="Rupp O."/>
            <person name="Sorensen T.R."/>
            <person name="Stracke R."/>
            <person name="Reinhardt R."/>
            <person name="Goesmann A."/>
            <person name="Kraft T."/>
            <person name="Schulz B."/>
            <person name="Stadler P.F."/>
            <person name="Schmidt T."/>
            <person name="Gabaldon T."/>
            <person name="Lehrach H."/>
            <person name="Weisshaar B."/>
            <person name="Himmelbauer H."/>
        </authorList>
    </citation>
    <scope>NUCLEOTIDE SEQUENCE [LARGE SCALE GENOMIC DNA]</scope>
    <source>
        <tissue evidence="1">Taproot</tissue>
    </source>
</reference>
<dbReference type="EMBL" id="KQ115409">
    <property type="protein sequence ID" value="KMS65068.1"/>
    <property type="molecule type" value="Genomic_DNA"/>
</dbReference>
<proteinExistence type="predicted"/>
<protein>
    <submittedName>
        <fullName evidence="1">Uncharacterized protein</fullName>
    </submittedName>
</protein>
<accession>A0A0J7YPJ4</accession>
<evidence type="ECO:0000313" key="2">
    <source>
        <dbReference type="Proteomes" id="UP000035740"/>
    </source>
</evidence>
<keyword evidence="2" id="KW-1185">Reference proteome</keyword>
<feature type="non-terminal residue" evidence="1">
    <location>
        <position position="193"/>
    </location>
</feature>
<sequence>NAAVLATSADETAPDHVAKCTEWATTFIETGGFRHLYNVFLNGPALDGNDDVAFFCLALLLKSVLVLASAYQTMIRNESSGSDSASSLFEKRLPWLRFDDILDRSVNLALRMSSSDTTRSAWSATCAIHFDLQLLKWISLTVPDTFYRHLQSETVLAALYAPLVCHVRAIREQMQSTLYCICQQREEFHSLIL</sequence>
<feature type="non-terminal residue" evidence="1">
    <location>
        <position position="1"/>
    </location>
</feature>
<gene>
    <name evidence="1" type="ORF">BVRB_039770</name>
</gene>
<dbReference type="Proteomes" id="UP000035740">
    <property type="component" value="Unassembled WGS sequence"/>
</dbReference>
<dbReference type="AlphaFoldDB" id="A0A0J7YPJ4"/>
<evidence type="ECO:0000313" key="1">
    <source>
        <dbReference type="EMBL" id="KMS65068.1"/>
    </source>
</evidence>
<organism evidence="1 2">
    <name type="scientific">Beta vulgaris subsp. vulgaris</name>
    <name type="common">Beet</name>
    <dbReference type="NCBI Taxonomy" id="3555"/>
    <lineage>
        <taxon>Eukaryota</taxon>
        <taxon>Viridiplantae</taxon>
        <taxon>Streptophyta</taxon>
        <taxon>Embryophyta</taxon>
        <taxon>Tracheophyta</taxon>
        <taxon>Spermatophyta</taxon>
        <taxon>Magnoliopsida</taxon>
        <taxon>eudicotyledons</taxon>
        <taxon>Gunneridae</taxon>
        <taxon>Pentapetalae</taxon>
        <taxon>Caryophyllales</taxon>
        <taxon>Chenopodiaceae</taxon>
        <taxon>Betoideae</taxon>
        <taxon>Beta</taxon>
    </lineage>
</organism>